<reference evidence="2" key="2">
    <citation type="submission" date="2023-01" db="EMBL/GenBank/DDBJ databases">
        <authorList>
            <person name="Uljanovas D."/>
        </authorList>
    </citation>
    <scope>NUCLEOTIDE SEQUENCE</scope>
    <source>
        <strain evidence="2">S41</strain>
    </source>
</reference>
<sequence length="131" mass="15587">MNRINPLYIIGLFLVLVLISFISLSNQKNLFYNKKNQLSDLEIRFKEYYDISNFWKNEKYINETIDEILNSSLLKNEDIVKIVTKDNIKLKLETTSEQNLDSFLNMILNKQLIIRKLEIKRTMVNVEIGLR</sequence>
<feature type="transmembrane region" description="Helical" evidence="1">
    <location>
        <begin position="6"/>
        <end position="25"/>
    </location>
</feature>
<organism evidence="2 3">
    <name type="scientific">Aliarcobacter butzleri</name>
    <dbReference type="NCBI Taxonomy" id="28197"/>
    <lineage>
        <taxon>Bacteria</taxon>
        <taxon>Pseudomonadati</taxon>
        <taxon>Campylobacterota</taxon>
        <taxon>Epsilonproteobacteria</taxon>
        <taxon>Campylobacterales</taxon>
        <taxon>Arcobacteraceae</taxon>
        <taxon>Aliarcobacter</taxon>
    </lineage>
</organism>
<evidence type="ECO:0000313" key="2">
    <source>
        <dbReference type="EMBL" id="MDN5124514.1"/>
    </source>
</evidence>
<keyword evidence="1" id="KW-0812">Transmembrane</keyword>
<evidence type="ECO:0008006" key="4">
    <source>
        <dbReference type="Google" id="ProtNLM"/>
    </source>
</evidence>
<name>A0AAW7QGS3_9BACT</name>
<dbReference type="Proteomes" id="UP001170364">
    <property type="component" value="Unassembled WGS sequence"/>
</dbReference>
<dbReference type="AlphaFoldDB" id="A0AAW7QGS3"/>
<proteinExistence type="predicted"/>
<evidence type="ECO:0000313" key="3">
    <source>
        <dbReference type="Proteomes" id="UP001170364"/>
    </source>
</evidence>
<gene>
    <name evidence="2" type="ORF">PJV93_11405</name>
</gene>
<protein>
    <recommendedName>
        <fullName evidence="4">Cell division protein FtsL</fullName>
    </recommendedName>
</protein>
<comment type="caution">
    <text evidence="2">The sequence shown here is derived from an EMBL/GenBank/DDBJ whole genome shotgun (WGS) entry which is preliminary data.</text>
</comment>
<accession>A0AAW7QGS3</accession>
<evidence type="ECO:0000256" key="1">
    <source>
        <dbReference type="SAM" id="Phobius"/>
    </source>
</evidence>
<dbReference type="RefSeq" id="WP_301371346.1">
    <property type="nucleotide sequence ID" value="NZ_JAQJJF010000020.1"/>
</dbReference>
<reference evidence="2" key="1">
    <citation type="journal article" date="2023" name="Microorganisms">
        <title>Genomic Characterization of Arcobacter butzleri Strains Isolated from Various Sources in Lithuania.</title>
        <authorList>
            <person name="Uljanovas D."/>
            <person name="Golz G."/>
            <person name="Fleischmann S."/>
            <person name="Kudirkiene E."/>
            <person name="Kasetiene N."/>
            <person name="Grineviciene A."/>
            <person name="Tamuleviciene E."/>
            <person name="Aksomaitiene J."/>
            <person name="Alter T."/>
            <person name="Malakauskas M."/>
        </authorList>
    </citation>
    <scope>NUCLEOTIDE SEQUENCE</scope>
    <source>
        <strain evidence="2">S41</strain>
    </source>
</reference>
<keyword evidence="1" id="KW-0472">Membrane</keyword>
<dbReference type="EMBL" id="JAQJJG010000021">
    <property type="protein sequence ID" value="MDN5124514.1"/>
    <property type="molecule type" value="Genomic_DNA"/>
</dbReference>
<keyword evidence="1" id="KW-1133">Transmembrane helix</keyword>